<dbReference type="PANTHER" id="PTHR34835">
    <property type="entry name" value="OS07G0283600 PROTEIN-RELATED"/>
    <property type="match status" value="1"/>
</dbReference>
<dbReference type="PANTHER" id="PTHR34835:SF90">
    <property type="entry name" value="AMINOTRANSFERASE-LIKE PLANT MOBILE DOMAIN-CONTAINING PROTEIN"/>
    <property type="match status" value="1"/>
</dbReference>
<name>A0A5N6NYU9_9ASTR</name>
<evidence type="ECO:0000256" key="1">
    <source>
        <dbReference type="SAM" id="MobiDB-lite"/>
    </source>
</evidence>
<feature type="region of interest" description="Disordered" evidence="1">
    <location>
        <begin position="394"/>
        <end position="451"/>
    </location>
</feature>
<organism evidence="2 3">
    <name type="scientific">Mikania micrantha</name>
    <name type="common">bitter vine</name>
    <dbReference type="NCBI Taxonomy" id="192012"/>
    <lineage>
        <taxon>Eukaryota</taxon>
        <taxon>Viridiplantae</taxon>
        <taxon>Streptophyta</taxon>
        <taxon>Embryophyta</taxon>
        <taxon>Tracheophyta</taxon>
        <taxon>Spermatophyta</taxon>
        <taxon>Magnoliopsida</taxon>
        <taxon>eudicotyledons</taxon>
        <taxon>Gunneridae</taxon>
        <taxon>Pentapetalae</taxon>
        <taxon>asterids</taxon>
        <taxon>campanulids</taxon>
        <taxon>Asterales</taxon>
        <taxon>Asteraceae</taxon>
        <taxon>Asteroideae</taxon>
        <taxon>Heliantheae alliance</taxon>
        <taxon>Eupatorieae</taxon>
        <taxon>Mikania</taxon>
    </lineage>
</organism>
<dbReference type="OrthoDB" id="657523at2759"/>
<accession>A0A5N6NYU9</accession>
<sequence>MQDATNSLYLLAPLLSLDRFLQFCFLKGIGKVQDETTANSFDKDNRLKRKKTSGFIYQHHRASPHLLSKCIQKLKPQQVEEVKELGFQKMLNFAMNGVPHKLAYFLLDKFDDKLMHIDLGERKIEVNCDAIHQLLGIPNKGTDLQTIPKLDKITSFGKKWKDRYPGLITRAMIVQMIQTSNDDENSFFTIDFIVLFISSIISCRTNGHCKTGLLHKISEDLELKDINWCKFVLDKLRGCKKGWKRNPNYQFSGAITILTLIYVDSISCNGINEIRTIDPISFWTMENLSRREELEMKAGGFGLGEYRGLFEHRDISNQEKISNIEKEIEAFLKAKTQLEQHLKDVIESNIEHAHVARLVVEYEKIWDNKIDWKVKKNELFSDLVCAIQSTRKGASEGATKTLSSNEPQPQPSNESTQNRTHASLVADELNKPTDASSVDDITTTHHDKVEPNEVFVEKKTEEKNHARKIVKKVRFAIDEDTLEVNPVKESVIQKDLQAAMDRDEGIQGGVVRRKSSRVKIQTIGVTLVVVCAKRREGETKGREKGRKMVISLKTDIEKFTNRYSP</sequence>
<gene>
    <name evidence="2" type="ORF">E3N88_16594</name>
</gene>
<dbReference type="Proteomes" id="UP000326396">
    <property type="component" value="Linkage Group LG16"/>
</dbReference>
<protein>
    <submittedName>
        <fullName evidence="2">Uncharacterized protein</fullName>
    </submittedName>
</protein>
<comment type="caution">
    <text evidence="2">The sequence shown here is derived from an EMBL/GenBank/DDBJ whole genome shotgun (WGS) entry which is preliminary data.</text>
</comment>
<reference evidence="2 3" key="1">
    <citation type="submission" date="2019-05" db="EMBL/GenBank/DDBJ databases">
        <title>Mikania micrantha, genome provides insights into the molecular mechanism of rapid growth.</title>
        <authorList>
            <person name="Liu B."/>
        </authorList>
    </citation>
    <scope>NUCLEOTIDE SEQUENCE [LARGE SCALE GENOMIC DNA]</scope>
    <source>
        <strain evidence="2">NLD-2019</strain>
        <tissue evidence="2">Leaf</tissue>
    </source>
</reference>
<proteinExistence type="predicted"/>
<feature type="compositionally biased region" description="Polar residues" evidence="1">
    <location>
        <begin position="394"/>
        <end position="421"/>
    </location>
</feature>
<evidence type="ECO:0000313" key="2">
    <source>
        <dbReference type="EMBL" id="KAD5508891.1"/>
    </source>
</evidence>
<dbReference type="AlphaFoldDB" id="A0A5N6NYU9"/>
<keyword evidence="3" id="KW-1185">Reference proteome</keyword>
<feature type="compositionally biased region" description="Basic and acidic residues" evidence="1">
    <location>
        <begin position="442"/>
        <end position="451"/>
    </location>
</feature>
<dbReference type="EMBL" id="SZYD01000008">
    <property type="protein sequence ID" value="KAD5508891.1"/>
    <property type="molecule type" value="Genomic_DNA"/>
</dbReference>
<evidence type="ECO:0000313" key="3">
    <source>
        <dbReference type="Proteomes" id="UP000326396"/>
    </source>
</evidence>